<sequence>MRGINLQSSYRVTPNDEEPYRSVGAVVTEVELDILTGEHEILRVDIMQDVGLSINPQLDIGQIEGAFIMGTGYWTCEHLMYDNKTGELITDRAWNYHVPLAKDIPIDFRIKLRKNSFNPVGTLGAKSVTEPPTCLAVSVAFALREAIVASREDTGYSRTEWFEVGKAISNVD</sequence>
<keyword evidence="4" id="KW-1185">Reference proteome</keyword>
<reference evidence="3" key="1">
    <citation type="submission" date="2021-04" db="EMBL/GenBank/DDBJ databases">
        <authorList>
            <person name="Tunstrom K."/>
        </authorList>
    </citation>
    <scope>NUCLEOTIDE SEQUENCE</scope>
</reference>
<dbReference type="Proteomes" id="UP000691718">
    <property type="component" value="Unassembled WGS sequence"/>
</dbReference>
<evidence type="ECO:0000256" key="1">
    <source>
        <dbReference type="ARBA" id="ARBA00022505"/>
    </source>
</evidence>
<gene>
    <name evidence="3" type="ORF">PAPOLLO_LOCUS10624</name>
</gene>
<dbReference type="PANTHER" id="PTHR11908">
    <property type="entry name" value="XANTHINE DEHYDROGENASE"/>
    <property type="match status" value="1"/>
</dbReference>
<comment type="caution">
    <text evidence="3">The sequence shown here is derived from an EMBL/GenBank/DDBJ whole genome shotgun (WGS) entry which is preliminary data.</text>
</comment>
<dbReference type="InterPro" id="IPR016208">
    <property type="entry name" value="Ald_Oxase/xanthine_DH-like"/>
</dbReference>
<accession>A0A8S3WUE7</accession>
<dbReference type="PANTHER" id="PTHR11908:SF132">
    <property type="entry name" value="ALDEHYDE OXIDASE 1-RELATED"/>
    <property type="match status" value="1"/>
</dbReference>
<evidence type="ECO:0000259" key="2">
    <source>
        <dbReference type="Pfam" id="PF20256"/>
    </source>
</evidence>
<feature type="domain" description="Aldehyde oxidase/xanthine dehydrogenase second molybdopterin binding" evidence="2">
    <location>
        <begin position="15"/>
        <end position="105"/>
    </location>
</feature>
<protein>
    <submittedName>
        <fullName evidence="3">(apollo) hypothetical protein</fullName>
    </submittedName>
</protein>
<keyword evidence="1" id="KW-0500">Molybdenum</keyword>
<dbReference type="OrthoDB" id="8300278at2759"/>
<dbReference type="GO" id="GO:0016491">
    <property type="term" value="F:oxidoreductase activity"/>
    <property type="evidence" value="ECO:0007669"/>
    <property type="project" value="InterPro"/>
</dbReference>
<organism evidence="3 4">
    <name type="scientific">Parnassius apollo</name>
    <name type="common">Apollo butterfly</name>
    <name type="synonym">Papilio apollo</name>
    <dbReference type="NCBI Taxonomy" id="110799"/>
    <lineage>
        <taxon>Eukaryota</taxon>
        <taxon>Metazoa</taxon>
        <taxon>Ecdysozoa</taxon>
        <taxon>Arthropoda</taxon>
        <taxon>Hexapoda</taxon>
        <taxon>Insecta</taxon>
        <taxon>Pterygota</taxon>
        <taxon>Neoptera</taxon>
        <taxon>Endopterygota</taxon>
        <taxon>Lepidoptera</taxon>
        <taxon>Glossata</taxon>
        <taxon>Ditrysia</taxon>
        <taxon>Papilionoidea</taxon>
        <taxon>Papilionidae</taxon>
        <taxon>Parnassiinae</taxon>
        <taxon>Parnassini</taxon>
        <taxon>Parnassius</taxon>
        <taxon>Parnassius</taxon>
    </lineage>
</organism>
<dbReference type="AlphaFoldDB" id="A0A8S3WUE7"/>
<evidence type="ECO:0000313" key="4">
    <source>
        <dbReference type="Proteomes" id="UP000691718"/>
    </source>
</evidence>
<dbReference type="Pfam" id="PF20256">
    <property type="entry name" value="MoCoBD_2"/>
    <property type="match status" value="1"/>
</dbReference>
<dbReference type="EMBL" id="CAJQZP010000758">
    <property type="protein sequence ID" value="CAG4983360.1"/>
    <property type="molecule type" value="Genomic_DNA"/>
</dbReference>
<dbReference type="GO" id="GO:0005506">
    <property type="term" value="F:iron ion binding"/>
    <property type="evidence" value="ECO:0007669"/>
    <property type="project" value="InterPro"/>
</dbReference>
<proteinExistence type="predicted"/>
<name>A0A8S3WUE7_PARAO</name>
<dbReference type="InterPro" id="IPR046867">
    <property type="entry name" value="AldOxase/xan_DH_MoCoBD2"/>
</dbReference>
<evidence type="ECO:0000313" key="3">
    <source>
        <dbReference type="EMBL" id="CAG4983360.1"/>
    </source>
</evidence>